<dbReference type="InterPro" id="IPR023772">
    <property type="entry name" value="DNA-bd_HTH_TetR-type_CS"/>
</dbReference>
<reference evidence="4 5" key="1">
    <citation type="submission" date="2018-03" db="EMBL/GenBank/DDBJ databases">
        <authorList>
            <person name="Gully D."/>
        </authorList>
    </citation>
    <scope>NUCLEOTIDE SEQUENCE [LARGE SCALE GENOMIC DNA]</scope>
    <source>
        <strain evidence="4">ORS3257</strain>
    </source>
</reference>
<dbReference type="InterPro" id="IPR050109">
    <property type="entry name" value="HTH-type_TetR-like_transc_reg"/>
</dbReference>
<protein>
    <submittedName>
        <fullName evidence="4">Transcriptional regulatory protein</fullName>
    </submittedName>
</protein>
<dbReference type="AlphaFoldDB" id="A0A2U3Q127"/>
<evidence type="ECO:0000256" key="2">
    <source>
        <dbReference type="PROSITE-ProRule" id="PRU00335"/>
    </source>
</evidence>
<feature type="region of interest" description="Disordered" evidence="3">
    <location>
        <begin position="1"/>
        <end position="35"/>
    </location>
</feature>
<dbReference type="GO" id="GO:0003700">
    <property type="term" value="F:DNA-binding transcription factor activity"/>
    <property type="evidence" value="ECO:0007669"/>
    <property type="project" value="TreeGrafter"/>
</dbReference>
<accession>A0A2U3Q127</accession>
<dbReference type="SUPFAM" id="SSF46689">
    <property type="entry name" value="Homeodomain-like"/>
    <property type="match status" value="1"/>
</dbReference>
<dbReference type="InterPro" id="IPR041669">
    <property type="entry name" value="TetR_C_15"/>
</dbReference>
<dbReference type="Pfam" id="PF17918">
    <property type="entry name" value="TetR_C_15"/>
    <property type="match status" value="1"/>
</dbReference>
<evidence type="ECO:0000256" key="1">
    <source>
        <dbReference type="ARBA" id="ARBA00023125"/>
    </source>
</evidence>
<dbReference type="PANTHER" id="PTHR30055:SF223">
    <property type="entry name" value="HTH-TYPE TRANSCRIPTIONAL REGULATOR UIDR"/>
    <property type="match status" value="1"/>
</dbReference>
<keyword evidence="1 2" id="KW-0238">DNA-binding</keyword>
<organism evidence="4 5">
    <name type="scientific">Bradyrhizobium vignae</name>
    <dbReference type="NCBI Taxonomy" id="1549949"/>
    <lineage>
        <taxon>Bacteria</taxon>
        <taxon>Pseudomonadati</taxon>
        <taxon>Pseudomonadota</taxon>
        <taxon>Alphaproteobacteria</taxon>
        <taxon>Hyphomicrobiales</taxon>
        <taxon>Nitrobacteraceae</taxon>
        <taxon>Bradyrhizobium</taxon>
    </lineage>
</organism>
<evidence type="ECO:0000313" key="5">
    <source>
        <dbReference type="Proteomes" id="UP000246085"/>
    </source>
</evidence>
<evidence type="ECO:0000313" key="4">
    <source>
        <dbReference type="EMBL" id="SPP95049.1"/>
    </source>
</evidence>
<feature type="compositionally biased region" description="Basic residues" evidence="3">
    <location>
        <begin position="17"/>
        <end position="27"/>
    </location>
</feature>
<dbReference type="PANTHER" id="PTHR30055">
    <property type="entry name" value="HTH-TYPE TRANSCRIPTIONAL REGULATOR RUTR"/>
    <property type="match status" value="1"/>
</dbReference>
<gene>
    <name evidence="4" type="ORF">BRAD3257_4038</name>
</gene>
<accession>A0A4Q0QAL1</accession>
<feature type="DNA-binding region" description="H-T-H motif" evidence="2">
    <location>
        <begin position="58"/>
        <end position="77"/>
    </location>
</feature>
<dbReference type="Gene3D" id="1.10.357.10">
    <property type="entry name" value="Tetracycline Repressor, domain 2"/>
    <property type="match status" value="1"/>
</dbReference>
<dbReference type="OrthoDB" id="9808189at2"/>
<dbReference type="PROSITE" id="PS50977">
    <property type="entry name" value="HTH_TETR_2"/>
    <property type="match status" value="1"/>
</dbReference>
<evidence type="ECO:0000256" key="3">
    <source>
        <dbReference type="SAM" id="MobiDB-lite"/>
    </source>
</evidence>
<dbReference type="EMBL" id="LS398110">
    <property type="protein sequence ID" value="SPP95049.1"/>
    <property type="molecule type" value="Genomic_DNA"/>
</dbReference>
<dbReference type="GO" id="GO:0000976">
    <property type="term" value="F:transcription cis-regulatory region binding"/>
    <property type="evidence" value="ECO:0007669"/>
    <property type="project" value="TreeGrafter"/>
</dbReference>
<dbReference type="Proteomes" id="UP000246085">
    <property type="component" value="Chromosome BRAD3257"/>
</dbReference>
<dbReference type="Pfam" id="PF00440">
    <property type="entry name" value="TetR_N"/>
    <property type="match status" value="1"/>
</dbReference>
<dbReference type="PRINTS" id="PR00455">
    <property type="entry name" value="HTHTETR"/>
</dbReference>
<proteinExistence type="predicted"/>
<name>A0A2U3Q127_9BRAD</name>
<sequence>MRAFTRFSYSHSDHKAVARKPPTKPRKNASQERSRATVDALVEATARILVKEGFEKASTNRIAEIAGVSVGSLYQYFPSKEALVAAVIDRHNEEIMGLVRTALLEVADMPIEQAVRKLVTVAIEAHRINPKLHRVLAEQIPRTGQLKDVEAFNREVHTLVRTYLGSRRKEMRKIDPGLATFICVSTIEAVAHNTVLNHAEMLSEKRVKVLVDETTRMVVGYLAVSSNPELRAAAKPALG</sequence>
<dbReference type="KEGG" id="bvz:BRAD3257_4038"/>
<dbReference type="InterPro" id="IPR001647">
    <property type="entry name" value="HTH_TetR"/>
</dbReference>
<dbReference type="InterPro" id="IPR009057">
    <property type="entry name" value="Homeodomain-like_sf"/>
</dbReference>
<dbReference type="PROSITE" id="PS01081">
    <property type="entry name" value="HTH_TETR_1"/>
    <property type="match status" value="1"/>
</dbReference>